<evidence type="ECO:0000256" key="6">
    <source>
        <dbReference type="ARBA" id="ARBA00023268"/>
    </source>
</evidence>
<dbReference type="SMART" id="SM00829">
    <property type="entry name" value="PKS_ER"/>
    <property type="match status" value="1"/>
</dbReference>
<keyword evidence="3" id="KW-0808">Transferase</keyword>
<dbReference type="CDD" id="cd02440">
    <property type="entry name" value="AdoMet_MTases"/>
    <property type="match status" value="1"/>
</dbReference>
<feature type="region of interest" description="Disordered" evidence="9">
    <location>
        <begin position="454"/>
        <end position="479"/>
    </location>
</feature>
<dbReference type="InterPro" id="IPR049552">
    <property type="entry name" value="PKS_DH_N"/>
</dbReference>
<dbReference type="SMART" id="SM00825">
    <property type="entry name" value="PKS_KS"/>
    <property type="match status" value="1"/>
</dbReference>
<dbReference type="SUPFAM" id="SSF51735">
    <property type="entry name" value="NAD(P)-binding Rossmann-fold domains"/>
    <property type="match status" value="2"/>
</dbReference>
<feature type="active site" description="Proton donor; for dehydratase activity" evidence="8">
    <location>
        <position position="1195"/>
    </location>
</feature>
<feature type="region of interest" description="N-terminal hotdog fold" evidence="8">
    <location>
        <begin position="979"/>
        <end position="1117"/>
    </location>
</feature>
<evidence type="ECO:0000256" key="2">
    <source>
        <dbReference type="ARBA" id="ARBA00022553"/>
    </source>
</evidence>
<feature type="domain" description="Ketosynthase family 3 (KS3)" evidence="11">
    <location>
        <begin position="7"/>
        <end position="435"/>
    </location>
</feature>
<dbReference type="InterPro" id="IPR057326">
    <property type="entry name" value="KR_dom"/>
</dbReference>
<dbReference type="Pfam" id="PF08242">
    <property type="entry name" value="Methyltransf_12"/>
    <property type="match status" value="1"/>
</dbReference>
<dbReference type="InterPro" id="IPR014030">
    <property type="entry name" value="Ketoacyl_synth_N"/>
</dbReference>
<dbReference type="SUPFAM" id="SSF53335">
    <property type="entry name" value="S-adenosyl-L-methionine-dependent methyltransferases"/>
    <property type="match status" value="1"/>
</dbReference>
<dbReference type="Pfam" id="PF00107">
    <property type="entry name" value="ADH_zinc_N"/>
    <property type="match status" value="1"/>
</dbReference>
<dbReference type="InterPro" id="IPR036736">
    <property type="entry name" value="ACP-like_sf"/>
</dbReference>
<keyword evidence="4" id="KW-0521">NADP</keyword>
<dbReference type="Gene3D" id="1.10.1200.10">
    <property type="entry name" value="ACP-like"/>
    <property type="match status" value="1"/>
</dbReference>
<keyword evidence="7" id="KW-0012">Acyltransferase</keyword>
<dbReference type="InterPro" id="IPR016039">
    <property type="entry name" value="Thiolase-like"/>
</dbReference>
<dbReference type="Pfam" id="PF21089">
    <property type="entry name" value="PKS_DH_N"/>
    <property type="match status" value="1"/>
</dbReference>
<evidence type="ECO:0000256" key="3">
    <source>
        <dbReference type="ARBA" id="ARBA00022679"/>
    </source>
</evidence>
<keyword evidence="6" id="KW-0511">Multifunctional enzyme</keyword>
<sequence>MSEKREPEPIAIVGMGCRWAGGVRDVPSLWEFLINKRSGYQDWAEPRFSAKGFYHPNPERPGTTAAKGGYTVIEDPRLFDPSFFGISGLEAETIDASQRKLLEVVYEAFESAGDTWESVNGTRMGVYVADISYDNSYAQTRDWEYARPHATTGVCHNILSNRINYVFNLHGPSVTLDSACTSALYGLHMAMQAIRDGDCDSAIVATANWIMDPAMQIAMDKLGALSGTSMCHSFDASADGYARGEGFAAIYLKRAEKAMKDGSPMRALVRGSAIGANGRSSGITHPSGSAQEEIIRKAYENTGGLDPSQTPFLECHGTGTRVGDPLEVEAAGKVFGPGRSDAPEDRLLIGSVKTNLGHTEGAAALAGIFKAVLALEAGVIPPSIGVKTLNPRIDFQKAKAEVVTEVIPWPEGKLRRASVTSAGFGGSIGHCVLDHVNILYPEYVKPGISSTVSPNGSLTKHSAANGNGATHTNGSNGNSNGIVAAKHVTILQQPQTQTAADADTRQMVLLPFAAHKDASLKLNIEALSSVIDQHSLADVAYTLGARRSKLAQRTFRVVNKDGAAQGLLNDVQKTFTAAPETPSLGFIFTGQGAQWPAMGAELFEYNVFRTSIEYLDSILSAVAGTRSWTIKEVLLGKSDPGLVQTPEVSQTVCTAVQIGLVKLLASWSVYPSGVVGHSSGEMAAAYAAGRISAAESITAAYFRGQAVSQNKQHGAMLAVGMGLEQTAKYLESIEQEVKVAAINSYESLTLSGEKEAVEKLSATLNKEGVFNRLLKTGGNAYHSHHMVALGQEYETLLSEGLARLQTLGLLDEQDRYPRISWASSVTPYKDINADSVPAAYWRSNLESPVHFADAVANLVQAEGLNIGALVEIGPHPALKGPVNQVLKTLGKSIPYTGSLTRGEDSRRSILQLAGSLFGMNALISLTAVNATDGPSHGKPVLAHGTLAIDLPPYQYGYGPVSYYESRASKEFRLRSVQRHDLIGSKVAGNAKLRPQFRNVLRMKDLPWLGDHRLIPDVVFPAAGYMCMAMVAASQLYEEFPDALPIAGFSLRNVDIKTALKISEDQHGVEVMLCLELASGSTVQAPSWTSFSISSVARDSDQWTEHCTGQVKLEVTGVVGASKLSLGTESRAVDSRAWYKTFASIGLSYGPAFQALSAIRATPADNLASASLALKTTASTVKGGESVYPIHPASLDAMIQLGLLACHGGQIDQATTAFVPIHLSQLYLRTGNGEDWGTALAHGEFRGLRSAYLQLQLQSQAGDLLLDIKDLRCISYMLEDQSTAQGGSKAYASPFMRMVYKPDFRALSNRQARSLFPPPTENVSKVPILASLESIATFIAVNVYDTLISDVGAETDTSEVLGHYIAWFKKFVDESGSPHIIEAKALTPAQRSQALAELYEETRDVLEAKALRRLHGSMSDILQGKTTGKEVLAQDSLLADFFADSLFLTGAYLQITKLFDSIGHANPNTKILELEGGSGRVAGLVLEALSSTNSIKCYQDYTVTDKSEAALQRAQGQLANYQDVSFSVLDIGQDPLEQGFEPVYDVILASQVIHTASSVIPALKNARNLLKPSGKLILSEVTGNSAWVRLIGGAQAGYWHGAGDGRIDGPFLDITGWDRALRTAGFSGVDASLDDYPSPTTHSSVLVSTRITPDASPSSGEVWLLHGKRVPSLLKHLASDLESRNLVTKTVPLDSVLTTLPAEARVIAFLDDENLLLDATTFTLDIFKYLAHNTASMVWLTSTGMAQGRNPDGAVVGGLLRTISTEAPTGRFFSVDIDADHFDVGELDTNELVRTLVDKEQELQQPNEDQSEDREFTWHSGCLWIDRLVPEAALHGYAERSQTPAIHGAQPLPLDSQGPVRAAFETPGMLSSLYFKPYIELSQPLPPDSIEVKVAGVGLNWKDLALSTGRFDMNNLSSEYSGVITSVGAEAASRFAVGDFVYGLGEGHFGNYTRVPGALAQKAHGSDDMLSMSTMPVVFMTAIYAFEHLMRLRQGQKVLIHSASGGVGLGAIQLAQAKGADVYAMVGTPEKVRFLVEEFGLSPSHVLTREPEELARATVTTGGFDVILSTAQGDGLYESIKALAPLGHLIDLGRLDVNSARVIGLELFQKSASFSSFDLARLVRRDLGLGAELMQAVDDHYRAGHIRPIHPMSVSDISQLDQTLLSFSKGTHIGKLVVSFQNPSTLVRMVSAPPAARFDPEACYVVTGGLSGLGRSIIQWMGSRGAQEIVVLSRRGPHTPDAQTLVDVLAKRGVRVHPVACDLSSSEQVAQAIKEASSIQPVKGIVHCAVSYQDISFHKISPEGWRDGLAAKVRGTWNLHEATKALSLDFFVTTTSILSVLSFATQGAYTAANNFQDQFARYRRRQGLPATAAQFGLVNDVLTVPESYFLRLLEPAFLGDVGAQFTGAAVDPLAAATYVTYMDPAHMAEKERENTEMGIRSAAQPRWYGDARVSHVIRGFDDAMRHNRGDENSGSAGDMEGGRSAVARIRREFGDAVQKIRTASDGNEKVELRSLALQLTTSSIATTVATMLLMDISAVNTARAVSDHGVDSLIATELRNWFHLALGSKIGMVDLLDPRTSINALAAKVVDAAVAFQG</sequence>
<evidence type="ECO:0000313" key="13">
    <source>
        <dbReference type="EMBL" id="CRL28213.1"/>
    </source>
</evidence>
<accession>A0A0G4PPQ6</accession>
<dbReference type="Pfam" id="PF14765">
    <property type="entry name" value="PS-DH"/>
    <property type="match status" value="1"/>
</dbReference>
<keyword evidence="1" id="KW-0596">Phosphopantetheine</keyword>
<dbReference type="InterPro" id="IPR013149">
    <property type="entry name" value="ADH-like_C"/>
</dbReference>
<dbReference type="PROSITE" id="PS52019">
    <property type="entry name" value="PKS_MFAS_DH"/>
    <property type="match status" value="1"/>
</dbReference>
<dbReference type="InterPro" id="IPR020807">
    <property type="entry name" value="PKS_DH"/>
</dbReference>
<dbReference type="GO" id="GO:0030639">
    <property type="term" value="P:polyketide biosynthetic process"/>
    <property type="evidence" value="ECO:0007669"/>
    <property type="project" value="UniProtKB-ARBA"/>
</dbReference>
<dbReference type="Pfam" id="PF02801">
    <property type="entry name" value="Ketoacyl-synt_C"/>
    <property type="match status" value="1"/>
</dbReference>
<dbReference type="PROSITE" id="PS00606">
    <property type="entry name" value="KS3_1"/>
    <property type="match status" value="1"/>
</dbReference>
<evidence type="ECO:0000313" key="14">
    <source>
        <dbReference type="Proteomes" id="UP000053732"/>
    </source>
</evidence>
<dbReference type="SUPFAM" id="SSF50129">
    <property type="entry name" value="GroES-like"/>
    <property type="match status" value="1"/>
</dbReference>
<reference evidence="13 14" key="1">
    <citation type="journal article" date="2014" name="Nat. Commun.">
        <title>Multiple recent horizontal transfers of a large genomic region in cheese making fungi.</title>
        <authorList>
            <person name="Cheeseman K."/>
            <person name="Ropars J."/>
            <person name="Renault P."/>
            <person name="Dupont J."/>
            <person name="Gouzy J."/>
            <person name="Branca A."/>
            <person name="Abraham A.L."/>
            <person name="Ceppi M."/>
            <person name="Conseiller E."/>
            <person name="Debuchy R."/>
            <person name="Malagnac F."/>
            <person name="Goarin A."/>
            <person name="Silar P."/>
            <person name="Lacoste S."/>
            <person name="Sallet E."/>
            <person name="Bensimon A."/>
            <person name="Giraud T."/>
            <person name="Brygoo Y."/>
        </authorList>
    </citation>
    <scope>NUCLEOTIDE SEQUENCE [LARGE SCALE GENOMIC DNA]</scope>
    <source>
        <strain evidence="14">FM 013</strain>
    </source>
</reference>
<dbReference type="InterPro" id="IPR020843">
    <property type="entry name" value="ER"/>
</dbReference>
<dbReference type="InterPro" id="IPR001227">
    <property type="entry name" value="Ac_transferase_dom_sf"/>
</dbReference>
<dbReference type="SUPFAM" id="SSF52151">
    <property type="entry name" value="FabD/lysophospholipase-like"/>
    <property type="match status" value="1"/>
</dbReference>
<evidence type="ECO:0000259" key="12">
    <source>
        <dbReference type="PROSITE" id="PS52019"/>
    </source>
</evidence>
<dbReference type="InterPro" id="IPR011032">
    <property type="entry name" value="GroES-like_sf"/>
</dbReference>
<dbReference type="GO" id="GO:0008168">
    <property type="term" value="F:methyltransferase activity"/>
    <property type="evidence" value="ECO:0007669"/>
    <property type="project" value="UniProtKB-KW"/>
</dbReference>
<organism evidence="13 14">
    <name type="scientific">Penicillium camemberti (strain FM 013)</name>
    <dbReference type="NCBI Taxonomy" id="1429867"/>
    <lineage>
        <taxon>Eukaryota</taxon>
        <taxon>Fungi</taxon>
        <taxon>Dikarya</taxon>
        <taxon>Ascomycota</taxon>
        <taxon>Pezizomycotina</taxon>
        <taxon>Eurotiomycetes</taxon>
        <taxon>Eurotiomycetidae</taxon>
        <taxon>Eurotiales</taxon>
        <taxon>Aspergillaceae</taxon>
        <taxon>Penicillium</taxon>
    </lineage>
</organism>
<dbReference type="InterPro" id="IPR020806">
    <property type="entry name" value="PKS_PP-bd"/>
</dbReference>
<dbReference type="InterPro" id="IPR018201">
    <property type="entry name" value="Ketoacyl_synth_AS"/>
</dbReference>
<feature type="domain" description="PKS/mFAS DH" evidence="12">
    <location>
        <begin position="979"/>
        <end position="1281"/>
    </location>
</feature>
<feature type="compositionally biased region" description="Low complexity" evidence="9">
    <location>
        <begin position="462"/>
        <end position="479"/>
    </location>
</feature>
<dbReference type="STRING" id="1429867.A0A0G4PPQ6"/>
<dbReference type="InterPro" id="IPR049900">
    <property type="entry name" value="PKS_mFAS_DH"/>
</dbReference>
<dbReference type="SUPFAM" id="SSF53901">
    <property type="entry name" value="Thiolase-like"/>
    <property type="match status" value="1"/>
</dbReference>
<dbReference type="InterPro" id="IPR050091">
    <property type="entry name" value="PKS_NRPS_Biosynth_Enz"/>
</dbReference>
<dbReference type="GO" id="GO:0006633">
    <property type="term" value="P:fatty acid biosynthetic process"/>
    <property type="evidence" value="ECO:0007669"/>
    <property type="project" value="InterPro"/>
</dbReference>
<protein>
    <submittedName>
        <fullName evidence="13">Beta-ketoacyl synthase</fullName>
    </submittedName>
</protein>
<dbReference type="PANTHER" id="PTHR43775:SF50">
    <property type="entry name" value="HIGHLY REDUCING POLYKETIDE SYNTHASE SRDA"/>
    <property type="match status" value="1"/>
</dbReference>
<evidence type="ECO:0000259" key="11">
    <source>
        <dbReference type="PROSITE" id="PS52004"/>
    </source>
</evidence>
<dbReference type="Gene3D" id="3.10.129.110">
    <property type="entry name" value="Polyketide synthase dehydratase"/>
    <property type="match status" value="1"/>
</dbReference>
<dbReference type="InterPro" id="IPR016036">
    <property type="entry name" value="Malonyl_transacylase_ACP-bd"/>
</dbReference>
<feature type="active site" description="Proton acceptor; for dehydratase activity" evidence="8">
    <location>
        <position position="1011"/>
    </location>
</feature>
<dbReference type="InterPro" id="IPR036291">
    <property type="entry name" value="NAD(P)-bd_dom_sf"/>
</dbReference>
<name>A0A0G4PPQ6_PENC3</name>
<dbReference type="InterPro" id="IPR029063">
    <property type="entry name" value="SAM-dependent_MTases_sf"/>
</dbReference>
<evidence type="ECO:0000256" key="9">
    <source>
        <dbReference type="SAM" id="MobiDB-lite"/>
    </source>
</evidence>
<dbReference type="GO" id="GO:0004312">
    <property type="term" value="F:fatty acid synthase activity"/>
    <property type="evidence" value="ECO:0007669"/>
    <property type="project" value="TreeGrafter"/>
</dbReference>
<dbReference type="GO" id="GO:0004315">
    <property type="term" value="F:3-oxoacyl-[acyl-carrier-protein] synthase activity"/>
    <property type="evidence" value="ECO:0007669"/>
    <property type="project" value="InterPro"/>
</dbReference>
<dbReference type="SMART" id="SM00823">
    <property type="entry name" value="PKS_PP"/>
    <property type="match status" value="1"/>
</dbReference>
<dbReference type="Pfam" id="PF00698">
    <property type="entry name" value="Acyl_transf_1"/>
    <property type="match status" value="1"/>
</dbReference>
<dbReference type="Pfam" id="PF00109">
    <property type="entry name" value="ketoacyl-synt"/>
    <property type="match status" value="1"/>
</dbReference>
<dbReference type="Gene3D" id="3.40.50.150">
    <property type="entry name" value="Vaccinia Virus protein VP39"/>
    <property type="match status" value="1"/>
</dbReference>
<dbReference type="InterPro" id="IPR014043">
    <property type="entry name" value="Acyl_transferase_dom"/>
</dbReference>
<dbReference type="CDD" id="cd00833">
    <property type="entry name" value="PKS"/>
    <property type="match status" value="1"/>
</dbReference>
<dbReference type="CDD" id="cd05195">
    <property type="entry name" value="enoyl_red"/>
    <property type="match status" value="1"/>
</dbReference>
<dbReference type="SMART" id="SM00826">
    <property type="entry name" value="PKS_DH"/>
    <property type="match status" value="1"/>
</dbReference>
<evidence type="ECO:0000256" key="7">
    <source>
        <dbReference type="ARBA" id="ARBA00023315"/>
    </source>
</evidence>
<dbReference type="GO" id="GO:1901336">
    <property type="term" value="P:lactone biosynthetic process"/>
    <property type="evidence" value="ECO:0007669"/>
    <property type="project" value="UniProtKB-ARBA"/>
</dbReference>
<dbReference type="InterPro" id="IPR016035">
    <property type="entry name" value="Acyl_Trfase/lysoPLipase"/>
</dbReference>
<keyword evidence="14" id="KW-1185">Reference proteome</keyword>
<dbReference type="InterPro" id="IPR014031">
    <property type="entry name" value="Ketoacyl_synth_C"/>
</dbReference>
<dbReference type="Pfam" id="PF00550">
    <property type="entry name" value="PP-binding"/>
    <property type="match status" value="1"/>
</dbReference>
<evidence type="ECO:0000256" key="5">
    <source>
        <dbReference type="ARBA" id="ARBA00023002"/>
    </source>
</evidence>
<dbReference type="SUPFAM" id="SSF55048">
    <property type="entry name" value="Probable ACP-binding domain of malonyl-CoA ACP transacylase"/>
    <property type="match status" value="1"/>
</dbReference>
<dbReference type="SMART" id="SM00827">
    <property type="entry name" value="PKS_AT"/>
    <property type="match status" value="1"/>
</dbReference>
<dbReference type="CDD" id="cd05274">
    <property type="entry name" value="KR_FAS_SDR_x"/>
    <property type="match status" value="1"/>
</dbReference>
<dbReference type="PROSITE" id="PS50075">
    <property type="entry name" value="CARRIER"/>
    <property type="match status" value="1"/>
</dbReference>
<dbReference type="GO" id="GO:0031177">
    <property type="term" value="F:phosphopantetheine binding"/>
    <property type="evidence" value="ECO:0007669"/>
    <property type="project" value="InterPro"/>
</dbReference>
<dbReference type="SUPFAM" id="SSF47336">
    <property type="entry name" value="ACP-like"/>
    <property type="match status" value="1"/>
</dbReference>
<evidence type="ECO:0000256" key="4">
    <source>
        <dbReference type="ARBA" id="ARBA00022857"/>
    </source>
</evidence>
<dbReference type="InterPro" id="IPR049551">
    <property type="entry name" value="PKS_DH_C"/>
</dbReference>
<gene>
    <name evidence="13" type="ORF">PCAMFM013_S026g000078</name>
</gene>
<dbReference type="InterPro" id="IPR042104">
    <property type="entry name" value="PKS_dehydratase_sf"/>
</dbReference>
<dbReference type="Gene3D" id="3.40.47.10">
    <property type="match status" value="1"/>
</dbReference>
<evidence type="ECO:0000256" key="8">
    <source>
        <dbReference type="PROSITE-ProRule" id="PRU01363"/>
    </source>
</evidence>
<dbReference type="InterPro" id="IPR009081">
    <property type="entry name" value="PP-bd_ACP"/>
</dbReference>
<dbReference type="EMBL" id="HG793159">
    <property type="protein sequence ID" value="CRL28213.1"/>
    <property type="molecule type" value="Genomic_DNA"/>
</dbReference>
<dbReference type="InterPro" id="IPR013968">
    <property type="entry name" value="PKS_KR"/>
</dbReference>
<keyword evidence="2" id="KW-0597">Phosphoprotein</keyword>
<keyword evidence="5" id="KW-0560">Oxidoreductase</keyword>
<dbReference type="SMART" id="SM00822">
    <property type="entry name" value="PKS_KR"/>
    <property type="match status" value="1"/>
</dbReference>
<dbReference type="GO" id="GO:0032259">
    <property type="term" value="P:methylation"/>
    <property type="evidence" value="ECO:0007669"/>
    <property type="project" value="UniProtKB-KW"/>
</dbReference>
<dbReference type="PANTHER" id="PTHR43775">
    <property type="entry name" value="FATTY ACID SYNTHASE"/>
    <property type="match status" value="1"/>
</dbReference>
<dbReference type="Pfam" id="PF08659">
    <property type="entry name" value="KR"/>
    <property type="match status" value="1"/>
</dbReference>
<feature type="region of interest" description="C-terminal hotdog fold" evidence="8">
    <location>
        <begin position="1129"/>
        <end position="1281"/>
    </location>
</feature>
<feature type="domain" description="Carrier" evidence="10">
    <location>
        <begin position="2514"/>
        <end position="2592"/>
    </location>
</feature>
<dbReference type="InterPro" id="IPR013217">
    <property type="entry name" value="Methyltransf_12"/>
</dbReference>
<dbReference type="InterPro" id="IPR020841">
    <property type="entry name" value="PKS_Beta-ketoAc_synthase_dom"/>
</dbReference>
<evidence type="ECO:0000259" key="10">
    <source>
        <dbReference type="PROSITE" id="PS50075"/>
    </source>
</evidence>
<evidence type="ECO:0000256" key="1">
    <source>
        <dbReference type="ARBA" id="ARBA00022450"/>
    </source>
</evidence>
<dbReference type="Gene3D" id="3.40.366.10">
    <property type="entry name" value="Malonyl-Coenzyme A Acyl Carrier Protein, domain 2"/>
    <property type="match status" value="1"/>
</dbReference>
<dbReference type="Gene3D" id="3.40.50.720">
    <property type="entry name" value="NAD(P)-binding Rossmann-like Domain"/>
    <property type="match status" value="3"/>
</dbReference>
<dbReference type="PROSITE" id="PS52004">
    <property type="entry name" value="KS3_2"/>
    <property type="match status" value="1"/>
</dbReference>
<proteinExistence type="predicted"/>
<dbReference type="GO" id="GO:0016491">
    <property type="term" value="F:oxidoreductase activity"/>
    <property type="evidence" value="ECO:0007669"/>
    <property type="project" value="UniProtKB-KW"/>
</dbReference>
<dbReference type="Proteomes" id="UP000053732">
    <property type="component" value="Unassembled WGS sequence"/>
</dbReference>
<dbReference type="Gene3D" id="3.90.180.10">
    <property type="entry name" value="Medium-chain alcohol dehydrogenases, catalytic domain"/>
    <property type="match status" value="1"/>
</dbReference>